<dbReference type="AlphaFoldDB" id="A0A3P7C541"/>
<dbReference type="InterPro" id="IPR013087">
    <property type="entry name" value="Znf_C2H2_type"/>
</dbReference>
<protein>
    <recommendedName>
        <fullName evidence="8">C2H2-type domain-containing protein</fullName>
    </recommendedName>
</protein>
<evidence type="ECO:0000313" key="9">
    <source>
        <dbReference type="EMBL" id="VDL93389.1"/>
    </source>
</evidence>
<dbReference type="EMBL" id="UYSU01033942">
    <property type="protein sequence ID" value="VDL93389.1"/>
    <property type="molecule type" value="Genomic_DNA"/>
</dbReference>
<dbReference type="GO" id="GO:0008270">
    <property type="term" value="F:zinc ion binding"/>
    <property type="evidence" value="ECO:0007669"/>
    <property type="project" value="UniProtKB-KW"/>
</dbReference>
<accession>A0A3P7C541</accession>
<dbReference type="PANTHER" id="PTHR24394:SF29">
    <property type="entry name" value="MYONEURIN"/>
    <property type="match status" value="1"/>
</dbReference>
<dbReference type="FunFam" id="3.30.160.60:FF:000100">
    <property type="entry name" value="Zinc finger 45-like"/>
    <property type="match status" value="1"/>
</dbReference>
<keyword evidence="6" id="KW-0539">Nucleus</keyword>
<evidence type="ECO:0000256" key="5">
    <source>
        <dbReference type="ARBA" id="ARBA00022833"/>
    </source>
</evidence>
<reference evidence="9 10" key="1">
    <citation type="submission" date="2018-11" db="EMBL/GenBank/DDBJ databases">
        <authorList>
            <consortium name="Pathogen Informatics"/>
        </authorList>
    </citation>
    <scope>NUCLEOTIDE SEQUENCE [LARGE SCALE GENOMIC DNA]</scope>
    <source>
        <strain evidence="9 10">NST_G2</strain>
    </source>
</reference>
<dbReference type="Proteomes" id="UP000275846">
    <property type="component" value="Unassembled WGS sequence"/>
</dbReference>
<dbReference type="InterPro" id="IPR036236">
    <property type="entry name" value="Znf_C2H2_sf"/>
</dbReference>
<evidence type="ECO:0000259" key="8">
    <source>
        <dbReference type="PROSITE" id="PS50157"/>
    </source>
</evidence>
<feature type="domain" description="C2H2-type" evidence="8">
    <location>
        <begin position="122"/>
        <end position="150"/>
    </location>
</feature>
<feature type="domain" description="C2H2-type" evidence="8">
    <location>
        <begin position="39"/>
        <end position="67"/>
    </location>
</feature>
<keyword evidence="3" id="KW-0677">Repeat</keyword>
<dbReference type="GO" id="GO:0005634">
    <property type="term" value="C:nucleus"/>
    <property type="evidence" value="ECO:0007669"/>
    <property type="project" value="UniProtKB-SubCell"/>
</dbReference>
<evidence type="ECO:0000313" key="10">
    <source>
        <dbReference type="Proteomes" id="UP000275846"/>
    </source>
</evidence>
<comment type="subcellular location">
    <subcellularLocation>
        <location evidence="1">Nucleus</location>
    </subcellularLocation>
</comment>
<keyword evidence="2" id="KW-0479">Metal-binding</keyword>
<proteinExistence type="predicted"/>
<evidence type="ECO:0000256" key="4">
    <source>
        <dbReference type="ARBA" id="ARBA00022771"/>
    </source>
</evidence>
<organism evidence="9 10">
    <name type="scientific">Schistocephalus solidus</name>
    <name type="common">Tapeworm</name>
    <dbReference type="NCBI Taxonomy" id="70667"/>
    <lineage>
        <taxon>Eukaryota</taxon>
        <taxon>Metazoa</taxon>
        <taxon>Spiralia</taxon>
        <taxon>Lophotrochozoa</taxon>
        <taxon>Platyhelminthes</taxon>
        <taxon>Cestoda</taxon>
        <taxon>Eucestoda</taxon>
        <taxon>Diphyllobothriidea</taxon>
        <taxon>Diphyllobothriidae</taxon>
        <taxon>Schistocephalus</taxon>
    </lineage>
</organism>
<dbReference type="PANTHER" id="PTHR24394">
    <property type="entry name" value="ZINC FINGER PROTEIN"/>
    <property type="match status" value="1"/>
</dbReference>
<dbReference type="STRING" id="70667.A0A3P7C541"/>
<dbReference type="PROSITE" id="PS50157">
    <property type="entry name" value="ZINC_FINGER_C2H2_2"/>
    <property type="match status" value="4"/>
</dbReference>
<dbReference type="PROSITE" id="PS00028">
    <property type="entry name" value="ZINC_FINGER_C2H2_1"/>
    <property type="match status" value="4"/>
</dbReference>
<gene>
    <name evidence="9" type="ORF">SSLN_LOCUS7004</name>
</gene>
<dbReference type="OrthoDB" id="10070415at2759"/>
<feature type="domain" description="C2H2-type" evidence="8">
    <location>
        <begin position="97"/>
        <end position="123"/>
    </location>
</feature>
<keyword evidence="4 7" id="KW-0863">Zinc-finger</keyword>
<dbReference type="Pfam" id="PF00096">
    <property type="entry name" value="zf-C2H2"/>
    <property type="match status" value="2"/>
</dbReference>
<evidence type="ECO:0000256" key="6">
    <source>
        <dbReference type="ARBA" id="ARBA00023242"/>
    </source>
</evidence>
<evidence type="ECO:0000256" key="2">
    <source>
        <dbReference type="ARBA" id="ARBA00022723"/>
    </source>
</evidence>
<keyword evidence="10" id="KW-1185">Reference proteome</keyword>
<sequence>MGRVLGSIKEFESTIQQQSSSTATLAAALPTKPVALRKYTCEFCGKAFVKIGRLNEHVNGVHKKLRDFSCELCGKTFARKGDLKKHSDLTHKRLREHTCELCGKVLANVGHMRRHVNQLREHTCEYCGKAFADIDDVKRHVNGIHKRLRVCKCDICGVVLTDIKNLKKHVDAVHKQECQEVRSHLYTPFVYMTKAFDTMNRDGLWKFDCPERFMHMVRQLHDGMTARVTDNGTVSEAFAVTNKVNQGYALAPTLFRLMLSAMLMDSNRD</sequence>
<dbReference type="Gene3D" id="3.30.160.60">
    <property type="entry name" value="Classic Zinc Finger"/>
    <property type="match status" value="3"/>
</dbReference>
<evidence type="ECO:0000256" key="3">
    <source>
        <dbReference type="ARBA" id="ARBA00022737"/>
    </source>
</evidence>
<evidence type="ECO:0000256" key="7">
    <source>
        <dbReference type="PROSITE-ProRule" id="PRU00042"/>
    </source>
</evidence>
<feature type="domain" description="C2H2-type" evidence="8">
    <location>
        <begin position="68"/>
        <end position="96"/>
    </location>
</feature>
<dbReference type="SMART" id="SM00355">
    <property type="entry name" value="ZnF_C2H2"/>
    <property type="match status" value="5"/>
</dbReference>
<dbReference type="SUPFAM" id="SSF57667">
    <property type="entry name" value="beta-beta-alpha zinc fingers"/>
    <property type="match status" value="3"/>
</dbReference>
<keyword evidence="5" id="KW-0862">Zinc</keyword>
<evidence type="ECO:0000256" key="1">
    <source>
        <dbReference type="ARBA" id="ARBA00004123"/>
    </source>
</evidence>
<name>A0A3P7C541_SCHSO</name>
<dbReference type="GO" id="GO:0000981">
    <property type="term" value="F:DNA-binding transcription factor activity, RNA polymerase II-specific"/>
    <property type="evidence" value="ECO:0007669"/>
    <property type="project" value="TreeGrafter"/>
</dbReference>